<dbReference type="EMBL" id="JAACXV010013677">
    <property type="protein sequence ID" value="KAF7272826.1"/>
    <property type="molecule type" value="Genomic_DNA"/>
</dbReference>
<organism evidence="1 2">
    <name type="scientific">Rhynchophorus ferrugineus</name>
    <name type="common">Red palm weevil</name>
    <name type="synonym">Curculio ferrugineus</name>
    <dbReference type="NCBI Taxonomy" id="354439"/>
    <lineage>
        <taxon>Eukaryota</taxon>
        <taxon>Metazoa</taxon>
        <taxon>Ecdysozoa</taxon>
        <taxon>Arthropoda</taxon>
        <taxon>Hexapoda</taxon>
        <taxon>Insecta</taxon>
        <taxon>Pterygota</taxon>
        <taxon>Neoptera</taxon>
        <taxon>Endopterygota</taxon>
        <taxon>Coleoptera</taxon>
        <taxon>Polyphaga</taxon>
        <taxon>Cucujiformia</taxon>
        <taxon>Curculionidae</taxon>
        <taxon>Dryophthorinae</taxon>
        <taxon>Rhynchophorus</taxon>
    </lineage>
</organism>
<evidence type="ECO:0000313" key="1">
    <source>
        <dbReference type="EMBL" id="KAF7272826.1"/>
    </source>
</evidence>
<proteinExistence type="predicted"/>
<name>A0A834I526_RHYFE</name>
<evidence type="ECO:0000313" key="2">
    <source>
        <dbReference type="Proteomes" id="UP000625711"/>
    </source>
</evidence>
<accession>A0A834I526</accession>
<protein>
    <submittedName>
        <fullName evidence="1">Uncharacterized protein</fullName>
    </submittedName>
</protein>
<dbReference type="Proteomes" id="UP000625711">
    <property type="component" value="Unassembled WGS sequence"/>
</dbReference>
<sequence>MISKQHCYLLPAPSLDENRSDMSTDKFRIQFRSENGPEHFPQSELCPNSWVHTLNRVTPYANRKSFGFFPPRFHHDNPRSVMDQTHNRSRERMSKIKIRCSSTERVCSITCSNVRWCLLGVFERKEQVLNYRPW</sequence>
<keyword evidence="2" id="KW-1185">Reference proteome</keyword>
<comment type="caution">
    <text evidence="1">The sequence shown here is derived from an EMBL/GenBank/DDBJ whole genome shotgun (WGS) entry which is preliminary data.</text>
</comment>
<gene>
    <name evidence="1" type="ORF">GWI33_014422</name>
</gene>
<reference evidence="1" key="1">
    <citation type="submission" date="2020-08" db="EMBL/GenBank/DDBJ databases">
        <title>Genome sequencing and assembly of the red palm weevil Rhynchophorus ferrugineus.</title>
        <authorList>
            <person name="Dias G.B."/>
            <person name="Bergman C.M."/>
            <person name="Manee M."/>
        </authorList>
    </citation>
    <scope>NUCLEOTIDE SEQUENCE</scope>
    <source>
        <strain evidence="1">AA-2017</strain>
        <tissue evidence="1">Whole larva</tissue>
    </source>
</reference>
<dbReference type="AlphaFoldDB" id="A0A834I526"/>